<feature type="compositionally biased region" description="Basic and acidic residues" evidence="1">
    <location>
        <begin position="44"/>
        <end position="64"/>
    </location>
</feature>
<reference evidence="2 3" key="1">
    <citation type="submission" date="2019-12" db="EMBL/GenBank/DDBJ databases">
        <title>Whole genome shotgun sequence of Streptomyces tubercidicus NBRC 13090.</title>
        <authorList>
            <person name="Ichikawa N."/>
            <person name="Kimura A."/>
            <person name="Kitahashi Y."/>
            <person name="Komaki H."/>
            <person name="Tamura T."/>
        </authorList>
    </citation>
    <scope>NUCLEOTIDE SEQUENCE [LARGE SCALE GENOMIC DNA]</scope>
    <source>
        <strain evidence="2 3">NBRC 13090</strain>
    </source>
</reference>
<dbReference type="AlphaFoldDB" id="A0A640V098"/>
<protein>
    <submittedName>
        <fullName evidence="2">Uncharacterized protein</fullName>
    </submittedName>
</protein>
<evidence type="ECO:0000313" key="2">
    <source>
        <dbReference type="EMBL" id="GFE40361.1"/>
    </source>
</evidence>
<sequence length="77" mass="8376">MQKRCPRKPALAGASCRACRDGAAEPPLHRQHQPHRRRGTAMGKHGDGKGGADGDRQQSPKESDGQWTKPVTDPPKK</sequence>
<feature type="region of interest" description="Disordered" evidence="1">
    <location>
        <begin position="1"/>
        <end position="77"/>
    </location>
</feature>
<comment type="caution">
    <text evidence="2">The sequence shown here is derived from an EMBL/GenBank/DDBJ whole genome shotgun (WGS) entry which is preliminary data.</text>
</comment>
<dbReference type="EMBL" id="BLIR01000001">
    <property type="protein sequence ID" value="GFE40361.1"/>
    <property type="molecule type" value="Genomic_DNA"/>
</dbReference>
<organism evidence="2 3">
    <name type="scientific">Streptomyces tubercidicus</name>
    <dbReference type="NCBI Taxonomy" id="47759"/>
    <lineage>
        <taxon>Bacteria</taxon>
        <taxon>Bacillati</taxon>
        <taxon>Actinomycetota</taxon>
        <taxon>Actinomycetes</taxon>
        <taxon>Kitasatosporales</taxon>
        <taxon>Streptomycetaceae</taxon>
        <taxon>Streptomyces</taxon>
    </lineage>
</organism>
<feature type="compositionally biased region" description="Basic residues" evidence="1">
    <location>
        <begin position="29"/>
        <end position="39"/>
    </location>
</feature>
<name>A0A640V098_9ACTN</name>
<evidence type="ECO:0000313" key="3">
    <source>
        <dbReference type="Proteomes" id="UP000431826"/>
    </source>
</evidence>
<dbReference type="Proteomes" id="UP000431826">
    <property type="component" value="Unassembled WGS sequence"/>
</dbReference>
<gene>
    <name evidence="2" type="ORF">Stube_50340</name>
</gene>
<proteinExistence type="predicted"/>
<keyword evidence="3" id="KW-1185">Reference proteome</keyword>
<evidence type="ECO:0000256" key="1">
    <source>
        <dbReference type="SAM" id="MobiDB-lite"/>
    </source>
</evidence>
<accession>A0A640V098</accession>